<comment type="similarity">
    <text evidence="1">Belongs to the glycosyl hydrolase 43 family.</text>
</comment>
<evidence type="ECO:0000313" key="4">
    <source>
        <dbReference type="EMBL" id="MBM6699975.1"/>
    </source>
</evidence>
<dbReference type="Pfam" id="PF04616">
    <property type="entry name" value="Glyco_hydro_43"/>
    <property type="match status" value="1"/>
</dbReference>
<gene>
    <name evidence="4" type="ORF">H7U32_06575</name>
</gene>
<organism evidence="4 5">
    <name type="scientific">Bifidobacterium pullorum subsp. saeculare</name>
    <dbReference type="NCBI Taxonomy" id="78257"/>
    <lineage>
        <taxon>Bacteria</taxon>
        <taxon>Bacillati</taxon>
        <taxon>Actinomycetota</taxon>
        <taxon>Actinomycetes</taxon>
        <taxon>Bifidobacteriales</taxon>
        <taxon>Bifidobacteriaceae</taxon>
        <taxon>Bifidobacterium</taxon>
    </lineage>
</organism>
<dbReference type="Gene3D" id="2.115.10.20">
    <property type="entry name" value="Glycosyl hydrolase domain, family 43"/>
    <property type="match status" value="1"/>
</dbReference>
<dbReference type="CDD" id="cd18617">
    <property type="entry name" value="GH43_XynB-like"/>
    <property type="match status" value="1"/>
</dbReference>
<dbReference type="EMBL" id="JACLYU010000011">
    <property type="protein sequence ID" value="MBM6699975.1"/>
    <property type="molecule type" value="Genomic_DNA"/>
</dbReference>
<dbReference type="PANTHER" id="PTHR42812">
    <property type="entry name" value="BETA-XYLOSIDASE"/>
    <property type="match status" value="1"/>
</dbReference>
<dbReference type="InterPro" id="IPR051795">
    <property type="entry name" value="Glycosyl_Hydrlase_43"/>
</dbReference>
<keyword evidence="3" id="KW-0326">Glycosidase</keyword>
<evidence type="ECO:0000256" key="3">
    <source>
        <dbReference type="ARBA" id="ARBA00023295"/>
    </source>
</evidence>
<accession>A0A938WYK9</accession>
<dbReference type="GO" id="GO:0005975">
    <property type="term" value="P:carbohydrate metabolic process"/>
    <property type="evidence" value="ECO:0007669"/>
    <property type="project" value="InterPro"/>
</dbReference>
<sequence length="634" mass="67156">MQSVTFIENPVLRGMYPDPSWMWDEAHERIAMVNSSFELVPGLPIHVSDDLGRWKHLADAIDADMARRLLIPFVADSGGVYAPTLRRIAGRYVIACTIARIDADLARRGGATEAELAATAAADGNFIIEADRLEGPWRGPFWIAGAEGIDPDIFEDSDGTVWWTQTRPSHDPQWEGQTEVWTRRLDPADWSLADDGAPGGRTTVLWRGYGVEAVWAEGPHLVRVGDWVYLFTAEGGTSFEHSEMAMRTHAPHGLRAAIGAFLDGDGGVEGDVAVDGASECRVVGTHRRLFHANKKNPILTHRHLGLAEPVQCVGHGDLIHHPRLGWWMVCLGVRETKGPNPGELLSYLGREPFLAPVTWEHNPASWKLDGGGAPVADAGDPGWPVVAPGLGRLPERIALMPADGRGDADDADDASDARDWAGPGMVEVADGRGARVAIGLGRGSDDAGAGAAAGSRLLDADREADLIIRDETGVRYARIASDNVLMPVPAGGTLVIRQNSTHLAVVRQSVAAPSGLSVLTASGEPAHARVSCTLIDGDHVEPHDYGEAGGAVAVLLRDNALTVIACGRADDLRQAADAVAGGAALPSGTRVLGRHDARFLSTEWAGGFVGCLAGVLTGEGAGMPPLPAAWNGSR</sequence>
<dbReference type="SUPFAM" id="SSF75005">
    <property type="entry name" value="Arabinanase/levansucrase/invertase"/>
    <property type="match status" value="1"/>
</dbReference>
<dbReference type="AlphaFoldDB" id="A0A938WYK9"/>
<evidence type="ECO:0000313" key="5">
    <source>
        <dbReference type="Proteomes" id="UP000718821"/>
    </source>
</evidence>
<reference evidence="4" key="2">
    <citation type="journal article" date="2021" name="Sci. Rep.">
        <title>The distribution of antibiotic resistance genes in chicken gut microbiota commensals.</title>
        <authorList>
            <person name="Juricova H."/>
            <person name="Matiasovicova J."/>
            <person name="Kubasova T."/>
            <person name="Cejkova D."/>
            <person name="Rychlik I."/>
        </authorList>
    </citation>
    <scope>NUCLEOTIDE SEQUENCE</scope>
    <source>
        <strain evidence="4">An836</strain>
    </source>
</reference>
<evidence type="ECO:0000256" key="1">
    <source>
        <dbReference type="ARBA" id="ARBA00009865"/>
    </source>
</evidence>
<name>A0A938WYK9_9BIFI</name>
<comment type="caution">
    <text evidence="4">The sequence shown here is derived from an EMBL/GenBank/DDBJ whole genome shotgun (WGS) entry which is preliminary data.</text>
</comment>
<keyword evidence="2 4" id="KW-0378">Hydrolase</keyword>
<dbReference type="InterPro" id="IPR006710">
    <property type="entry name" value="Glyco_hydro_43"/>
</dbReference>
<reference evidence="4" key="1">
    <citation type="submission" date="2020-08" db="EMBL/GenBank/DDBJ databases">
        <authorList>
            <person name="Cejkova D."/>
            <person name="Kubasova T."/>
            <person name="Jahodarova E."/>
            <person name="Rychlik I."/>
        </authorList>
    </citation>
    <scope>NUCLEOTIDE SEQUENCE</scope>
    <source>
        <strain evidence="4">An836</strain>
    </source>
</reference>
<evidence type="ECO:0000256" key="2">
    <source>
        <dbReference type="ARBA" id="ARBA00022801"/>
    </source>
</evidence>
<dbReference type="Proteomes" id="UP000718821">
    <property type="component" value="Unassembled WGS sequence"/>
</dbReference>
<proteinExistence type="inferred from homology"/>
<keyword evidence="5" id="KW-1185">Reference proteome</keyword>
<dbReference type="PANTHER" id="PTHR42812:SF12">
    <property type="entry name" value="BETA-XYLOSIDASE-RELATED"/>
    <property type="match status" value="1"/>
</dbReference>
<protein>
    <submittedName>
        <fullName evidence="4">Glycoside hydrolase family 43 protein</fullName>
    </submittedName>
</protein>
<dbReference type="GO" id="GO:0004553">
    <property type="term" value="F:hydrolase activity, hydrolyzing O-glycosyl compounds"/>
    <property type="evidence" value="ECO:0007669"/>
    <property type="project" value="InterPro"/>
</dbReference>
<dbReference type="RefSeq" id="WP_204469150.1">
    <property type="nucleotide sequence ID" value="NZ_JACLYU010000011.1"/>
</dbReference>
<dbReference type="InterPro" id="IPR023296">
    <property type="entry name" value="Glyco_hydro_beta-prop_sf"/>
</dbReference>